<feature type="region of interest" description="Disordered" evidence="4">
    <location>
        <begin position="1121"/>
        <end position="1188"/>
    </location>
</feature>
<proteinExistence type="inferred from homology"/>
<dbReference type="OMA" id="AFCRYPV"/>
<dbReference type="GO" id="GO:0005634">
    <property type="term" value="C:nucleus"/>
    <property type="evidence" value="ECO:0007669"/>
    <property type="project" value="UniProtKB-SubCell"/>
</dbReference>
<feature type="domain" description="RRP12 HEAT" evidence="5">
    <location>
        <begin position="337"/>
        <end position="601"/>
    </location>
</feature>
<dbReference type="PANTHER" id="PTHR48287">
    <property type="entry name" value="ARM REPEAT SUPERFAMILY PROTEIN"/>
    <property type="match status" value="1"/>
</dbReference>
<dbReference type="AlphaFoldDB" id="A0A0L0DVS3"/>
<dbReference type="Gene3D" id="1.25.10.10">
    <property type="entry name" value="Leucine-rich Repeat Variant"/>
    <property type="match status" value="1"/>
</dbReference>
<accession>A0A0L0DVS3</accession>
<evidence type="ECO:0000259" key="6">
    <source>
        <dbReference type="Pfam" id="PF25772"/>
    </source>
</evidence>
<keyword evidence="3" id="KW-0539">Nucleus</keyword>
<organism evidence="7 8">
    <name type="scientific">Thecamonas trahens ATCC 50062</name>
    <dbReference type="NCBI Taxonomy" id="461836"/>
    <lineage>
        <taxon>Eukaryota</taxon>
        <taxon>Apusozoa</taxon>
        <taxon>Apusomonadida</taxon>
        <taxon>Apusomonadidae</taxon>
        <taxon>Thecamonas</taxon>
    </lineage>
</organism>
<comment type="similarity">
    <text evidence="2">Belongs to the RRP12 family.</text>
</comment>
<dbReference type="Proteomes" id="UP000054408">
    <property type="component" value="Unassembled WGS sequence"/>
</dbReference>
<dbReference type="PANTHER" id="PTHR48287:SF1">
    <property type="entry name" value="ARM REPEAT SUPERFAMILY PROTEIN"/>
    <property type="match status" value="1"/>
</dbReference>
<dbReference type="OrthoDB" id="2192888at2759"/>
<dbReference type="EMBL" id="GL349440">
    <property type="protein sequence ID" value="KNC56176.1"/>
    <property type="molecule type" value="Genomic_DNA"/>
</dbReference>
<evidence type="ECO:0000313" key="7">
    <source>
        <dbReference type="EMBL" id="KNC56176.1"/>
    </source>
</evidence>
<feature type="compositionally biased region" description="Basic residues" evidence="4">
    <location>
        <begin position="1242"/>
        <end position="1257"/>
    </location>
</feature>
<dbReference type="InterPro" id="IPR011989">
    <property type="entry name" value="ARM-like"/>
</dbReference>
<reference evidence="7 8" key="1">
    <citation type="submission" date="2010-05" db="EMBL/GenBank/DDBJ databases">
        <title>The Genome Sequence of Thecamonas trahens ATCC 50062.</title>
        <authorList>
            <consortium name="The Broad Institute Genome Sequencing Platform"/>
            <person name="Russ C."/>
            <person name="Cuomo C."/>
            <person name="Shea T."/>
            <person name="Young S.K."/>
            <person name="Zeng Q."/>
            <person name="Koehrsen M."/>
            <person name="Haas B."/>
            <person name="Borodovsky M."/>
            <person name="Guigo R."/>
            <person name="Alvarado L."/>
            <person name="Berlin A."/>
            <person name="Bochicchio J."/>
            <person name="Borenstein D."/>
            <person name="Chapman S."/>
            <person name="Chen Z."/>
            <person name="Freedman E."/>
            <person name="Gellesch M."/>
            <person name="Goldberg J."/>
            <person name="Griggs A."/>
            <person name="Gujja S."/>
            <person name="Heilman E."/>
            <person name="Heiman D."/>
            <person name="Hepburn T."/>
            <person name="Howarth C."/>
            <person name="Jen D."/>
            <person name="Larson L."/>
            <person name="Mehta T."/>
            <person name="Park D."/>
            <person name="Pearson M."/>
            <person name="Roberts A."/>
            <person name="Saif S."/>
            <person name="Shenoy N."/>
            <person name="Sisk P."/>
            <person name="Stolte C."/>
            <person name="Sykes S."/>
            <person name="Thomson T."/>
            <person name="Walk T."/>
            <person name="White J."/>
            <person name="Yandava C."/>
            <person name="Burger G."/>
            <person name="Gray M.W."/>
            <person name="Holland P.W.H."/>
            <person name="King N."/>
            <person name="Lang F.B.F."/>
            <person name="Roger A.J."/>
            <person name="Ruiz-Trillo I."/>
            <person name="Lander E."/>
            <person name="Nusbaum C."/>
        </authorList>
    </citation>
    <scope>NUCLEOTIDE SEQUENCE [LARGE SCALE GENOMIC DNA]</scope>
    <source>
        <strain evidence="7 8">ATCC 50062</strain>
    </source>
</reference>
<dbReference type="SUPFAM" id="SSF48371">
    <property type="entry name" value="ARM repeat"/>
    <property type="match status" value="1"/>
</dbReference>
<dbReference type="InterPro" id="IPR052087">
    <property type="entry name" value="RRP12"/>
</dbReference>
<dbReference type="RefSeq" id="XP_013761212.1">
    <property type="nucleotide sequence ID" value="XM_013905758.1"/>
</dbReference>
<sequence>MVFLDALAAKASPEPMSVYGALRILSLILAHVPQQLLAKRADDSLKLIGAMMAMPAVAKDVAFLRAGITCLAAILESVPRSAYRAPNSVASSALDGLISLVLHEKPKVRKQAAEGVRLVLGIAKNSRVSEKTAKFARKAVASFALATFAASDESGIDKGAAAKIVSQQLHALGFLRTVIHAIEGKSLFKVLSALFSRLAGAAKARSAGSSAVYSAAQLAHLRLHLVRLLVGLTSHIDAFGAAFADTPEQLESFVDSLTSIIPPQGSATASALAMDVGASAKAASSIASTTGIDVEVEIAYVKVMRNALFVLGLVNTAAAGDRVPAFVSRCIDLLSHDSRQLAQAALNGLRRVLASVVELGHLGSGSLQAVIAAVAAGLSFKHKNVWGAVLAAASALFIPLTLDRSEAPGADEHNTAVRAAFEAGISSGILARLSDIAASPDFKDTRALYHCVGEALRAFGPGPVCAVVPMALVPPEDTAANPAPANDWMLLVMKKYVVRAKLQYFMQYIEPAANAILARSLSALNDDDMPVLAKNLSMRALLLWDLFPAFCRSPVDVPKVWDRLAALMGRTLESEPELRTTVCAGLRRLISHALAVHDGSAAAARPSPPPTAGPYAAALVTADTLLTPAGRVASLEASLTLEQADAILSLLVDAAPEFIDLLVKLFLDADPSAREYLGSTLKAYAHIARGPKLDKLFRKLAKALLKSSTDDSIPLADKLAQQHNLTALAVVLVGGLSDDSLELLYKVIEPQLTHTDTTLQKTSYRVLSAMITASPSFLETNLARILATLRSGTEASLSAARSLRLSCVAALVRALPPAALSHVVSPDDSTLLVELIVATRESGKAAAAMDLMKAIATQVATGDADYDMPTLAALVLIGVTNPDSELVAGSLGIYTYIMVRFGDHLPEAFVIKTFPTVIQLLKSDVTAVVRAALHHLERAIKIVPPPVLGTRAGDIAEATLDYAGHRKGSFRKIIRSIWEKLVVLLGGFDELKALVPKNHNKYFANLRHELKVRARNKSADRNAKHAAKGGDDDINDVYLGVDSDDDDDATDSAHVPASDADAGFAVREVDDEFMDFLDPSAATHLVKRDAAGNVTGAHSSRNGKAKAGLPLASDGRIVVAENDDDADDEHAAKPSRKRRSRHGSDDDDNDNGGGVAAMAVEGSGPRKLYKPNKRAKRNDGAVVQSGAKYRAKKAGGDVKLKGEADPYAYIKLNRKDLNKRHRRQASGKYEKIVSAAQEAGKRAQRVAKKKHAQRKRR</sequence>
<evidence type="ECO:0000256" key="2">
    <source>
        <dbReference type="ARBA" id="ARBA00007690"/>
    </source>
</evidence>
<gene>
    <name evidence="7" type="ORF">AMSG_02191</name>
</gene>
<evidence type="ECO:0000256" key="3">
    <source>
        <dbReference type="ARBA" id="ARBA00023242"/>
    </source>
</evidence>
<keyword evidence="8" id="KW-1185">Reference proteome</keyword>
<feature type="region of interest" description="Disordered" evidence="4">
    <location>
        <begin position="1236"/>
        <end position="1257"/>
    </location>
</feature>
<comment type="subcellular location">
    <subcellularLocation>
        <location evidence="1">Nucleus</location>
    </subcellularLocation>
</comment>
<feature type="domain" description="RRP12 N-terminal HEAT" evidence="6">
    <location>
        <begin position="3"/>
        <end position="194"/>
    </location>
</feature>
<dbReference type="GeneID" id="25561889"/>
<dbReference type="InterPro" id="IPR057860">
    <property type="entry name" value="HEAT_RRP12_N"/>
</dbReference>
<evidence type="ECO:0000256" key="4">
    <source>
        <dbReference type="SAM" id="MobiDB-lite"/>
    </source>
</evidence>
<evidence type="ECO:0000313" key="8">
    <source>
        <dbReference type="Proteomes" id="UP000054408"/>
    </source>
</evidence>
<feature type="compositionally biased region" description="Basic residues" evidence="4">
    <location>
        <begin position="1167"/>
        <end position="1176"/>
    </location>
</feature>
<dbReference type="InterPro" id="IPR016024">
    <property type="entry name" value="ARM-type_fold"/>
</dbReference>
<name>A0A0L0DVS3_THETB</name>
<dbReference type="Pfam" id="PF25772">
    <property type="entry name" value="HEAT_RRP12_N"/>
    <property type="match status" value="1"/>
</dbReference>
<dbReference type="Pfam" id="PF08161">
    <property type="entry name" value="RRP12_HEAT"/>
    <property type="match status" value="1"/>
</dbReference>
<evidence type="ECO:0000259" key="5">
    <source>
        <dbReference type="Pfam" id="PF08161"/>
    </source>
</evidence>
<feature type="region of interest" description="Disordered" evidence="4">
    <location>
        <begin position="1036"/>
        <end position="1056"/>
    </location>
</feature>
<protein>
    <submittedName>
        <fullName evidence="7">Uncharacterized protein</fullName>
    </submittedName>
</protein>
<evidence type="ECO:0000256" key="1">
    <source>
        <dbReference type="ARBA" id="ARBA00004123"/>
    </source>
</evidence>
<dbReference type="InterPro" id="IPR012978">
    <property type="entry name" value="HEAT_RRP12"/>
</dbReference>
<dbReference type="STRING" id="461836.A0A0L0DVS3"/>
<dbReference type="eggNOG" id="KOG1248">
    <property type="taxonomic scope" value="Eukaryota"/>
</dbReference>